<dbReference type="RefSeq" id="XP_008610806.1">
    <property type="nucleotide sequence ID" value="XM_008612584.1"/>
</dbReference>
<dbReference type="PANTHER" id="PTHR15346">
    <property type="entry name" value="DYNACTIN SUBUNIT"/>
    <property type="match status" value="1"/>
</dbReference>
<evidence type="ECO:0000313" key="3">
    <source>
        <dbReference type="EMBL" id="EQC36044.1"/>
    </source>
</evidence>
<dbReference type="Pfam" id="PF04912">
    <property type="entry name" value="Dynamitin"/>
    <property type="match status" value="1"/>
</dbReference>
<dbReference type="EMBL" id="JH767149">
    <property type="protein sequence ID" value="EQC36044.1"/>
    <property type="molecule type" value="Genomic_DNA"/>
</dbReference>
<dbReference type="GO" id="GO:0005737">
    <property type="term" value="C:cytoplasm"/>
    <property type="evidence" value="ECO:0007669"/>
    <property type="project" value="UniProtKB-SubCell"/>
</dbReference>
<dbReference type="Proteomes" id="UP000030762">
    <property type="component" value="Unassembled WGS sequence"/>
</dbReference>
<reference evidence="3 4" key="1">
    <citation type="submission" date="2012-04" db="EMBL/GenBank/DDBJ databases">
        <title>The Genome Sequence of Saprolegnia declina VS20.</title>
        <authorList>
            <consortium name="The Broad Institute Genome Sequencing Platform"/>
            <person name="Russ C."/>
            <person name="Nusbaum C."/>
            <person name="Tyler B."/>
            <person name="van West P."/>
            <person name="Dieguez-Uribeondo J."/>
            <person name="de Bruijn I."/>
            <person name="Tripathy S."/>
            <person name="Jiang R."/>
            <person name="Young S.K."/>
            <person name="Zeng Q."/>
            <person name="Gargeya S."/>
            <person name="Fitzgerald M."/>
            <person name="Haas B."/>
            <person name="Abouelleil A."/>
            <person name="Alvarado L."/>
            <person name="Arachchi H.M."/>
            <person name="Berlin A."/>
            <person name="Chapman S.B."/>
            <person name="Goldberg J."/>
            <person name="Griggs A."/>
            <person name="Gujja S."/>
            <person name="Hansen M."/>
            <person name="Howarth C."/>
            <person name="Imamovic A."/>
            <person name="Larimer J."/>
            <person name="McCowen C."/>
            <person name="Montmayeur A."/>
            <person name="Murphy C."/>
            <person name="Neiman D."/>
            <person name="Pearson M."/>
            <person name="Priest M."/>
            <person name="Roberts A."/>
            <person name="Saif S."/>
            <person name="Shea T."/>
            <person name="Sisk P."/>
            <person name="Sykes S."/>
            <person name="Wortman J."/>
            <person name="Nusbaum C."/>
            <person name="Birren B."/>
        </authorList>
    </citation>
    <scope>NUCLEOTIDE SEQUENCE [LARGE SCALE GENOMIC DNA]</scope>
    <source>
        <strain evidence="3 4">VS20</strain>
    </source>
</reference>
<dbReference type="GeneID" id="19947508"/>
<dbReference type="AlphaFoldDB" id="T0QDU0"/>
<dbReference type="InParanoid" id="T0QDU0"/>
<gene>
    <name evidence="3" type="ORF">SDRG_06781</name>
</gene>
<dbReference type="VEuPathDB" id="FungiDB:SDRG_06781"/>
<keyword evidence="2" id="KW-0963">Cytoplasm</keyword>
<dbReference type="InterPro" id="IPR028133">
    <property type="entry name" value="Dynamitin"/>
</dbReference>
<dbReference type="OrthoDB" id="4977at2759"/>
<keyword evidence="4" id="KW-1185">Reference proteome</keyword>
<comment type="subcellular location">
    <subcellularLocation>
        <location evidence="1">Cytoplasm</location>
    </subcellularLocation>
</comment>
<dbReference type="STRING" id="1156394.T0QDU0"/>
<evidence type="ECO:0008006" key="5">
    <source>
        <dbReference type="Google" id="ProtNLM"/>
    </source>
</evidence>
<dbReference type="GO" id="GO:0005869">
    <property type="term" value="C:dynactin complex"/>
    <property type="evidence" value="ECO:0007669"/>
    <property type="project" value="InterPro"/>
</dbReference>
<organism evidence="3 4">
    <name type="scientific">Saprolegnia diclina (strain VS20)</name>
    <dbReference type="NCBI Taxonomy" id="1156394"/>
    <lineage>
        <taxon>Eukaryota</taxon>
        <taxon>Sar</taxon>
        <taxon>Stramenopiles</taxon>
        <taxon>Oomycota</taxon>
        <taxon>Saprolegniomycetes</taxon>
        <taxon>Saprolegniales</taxon>
        <taxon>Saprolegniaceae</taxon>
        <taxon>Saprolegnia</taxon>
    </lineage>
</organism>
<dbReference type="GO" id="GO:0007017">
    <property type="term" value="P:microtubule-based process"/>
    <property type="evidence" value="ECO:0007669"/>
    <property type="project" value="InterPro"/>
</dbReference>
<dbReference type="eggNOG" id="KOG3958">
    <property type="taxonomic scope" value="Eukaryota"/>
</dbReference>
<evidence type="ECO:0000256" key="1">
    <source>
        <dbReference type="ARBA" id="ARBA00004496"/>
    </source>
</evidence>
<proteinExistence type="predicted"/>
<accession>T0QDU0</accession>
<evidence type="ECO:0000313" key="4">
    <source>
        <dbReference type="Proteomes" id="UP000030762"/>
    </source>
</evidence>
<dbReference type="OMA" id="YKFGDWE"/>
<sequence>MAARRVLEETEVYETPEEEVYPVAPVAHAYAHMDDNLASESNEIDRHGVRPADAFHAFLGRSMSVTKEEVKVVPRGDLETPAMRYHRLQMEMGELEGDLALLQTMAQNDPTAPSYASMLQGLHALQQNLSQMDLGTTSALTQSSQSIVQQQLSTQLFKDLQAFRDQAATGEQPSDGVVYEVYALPESREQKHATVKLASIEQRLAQLEKAVGGPTASHSMLHAINDLEGRMALLQPTELDAISSRVSALLHDLTAVSKLQDLHGTVQQSILTAQESSQLNVIREKLQSVSATAAALPALVEKLTSLRALHQDASTFSTRLQTLEASHDHLKDVLSTDAALLRNMEANLAANVAVFAANMDALDKRMDALLQKSS</sequence>
<name>T0QDU0_SAPDV</name>
<evidence type="ECO:0000256" key="2">
    <source>
        <dbReference type="ARBA" id="ARBA00022490"/>
    </source>
</evidence>
<protein>
    <recommendedName>
        <fullName evidence="5">Dynactin subunit 2</fullName>
    </recommendedName>
</protein>